<dbReference type="PANTHER" id="PTHR34987:SF6">
    <property type="entry name" value="ALPHA-L-RHAMNOSIDASE SIX-HAIRPIN GLYCOSIDASE DOMAIN-CONTAINING PROTEIN"/>
    <property type="match status" value="1"/>
</dbReference>
<keyword evidence="4" id="KW-1185">Reference proteome</keyword>
<accession>A0A2R5EQV8</accession>
<dbReference type="SUPFAM" id="SSF48208">
    <property type="entry name" value="Six-hairpin glycosidases"/>
    <property type="match status" value="1"/>
</dbReference>
<dbReference type="InterPro" id="IPR012341">
    <property type="entry name" value="6hp_glycosidase-like_sf"/>
</dbReference>
<sequence length="692" mass="80057">MTEHSQWIWYPGDYEIWLHQKASVLRQYRGYICPPSWRLDAAYTSVKFRRKYELAEPAELILSAQGDFVALLDSDMTPIPYKRNPVTSIRLPAGEHTLSINVYNDREIPALYAAGAGIDSGNGWEVTALNGSWLPAAHWNFDEIEHPPQAFPFSYKECDPVSAEQRDEGELIDFGRETFGYVEFHDVKGNGGIQLYYGESREEALAGQLAETFDVLDVDGSVAQVWRTPVTRAFRYIHIKTNDDVEWGSVKHLYEFLPMDQRGSFRSSDGRLNDIWELSAHTLQLSMREFLYDGMKRDRWVWSGDANLGFLINNYVFFEQDVTKRTLIALRGKNPVDIHINTIMDYTFYWFLSCYDYYLYTGDLTFIRSNYANMLSLMEFCLNRRNDKGMMEGYPEDWVFVDWAPMERRGALTAEQLLLCRSMETVAYFARELEDDRNERKFAALAGELRERIFQSFWDEERGAFLHGVWNEELQRDILKYPSMFGVRFGYLNAAQREAVKTGVLMNESVQKIITPFMRFFELEALCELGEEEHVLSEIRNYWGGMIDLGATSFWEEYDPNLPPELQYDMYGDKYRKSLAHAWGAAPIYLIGKYILGVQPVEAGYSRYTVEPKQGVLEWMEGKVPTPRGDIAIYMDSDRIVVTTCSSGVGTLVFGSEGMPEASEGKLTPLEDNRYELLLEKPDYTYEIKLNH</sequence>
<dbReference type="Pfam" id="PF17389">
    <property type="entry name" value="Bac_rhamnosid6H"/>
    <property type="match status" value="1"/>
</dbReference>
<dbReference type="Proteomes" id="UP000245202">
    <property type="component" value="Unassembled WGS sequence"/>
</dbReference>
<dbReference type="InterPro" id="IPR048932">
    <property type="entry name" value="Rhamnosid-like_N_bacteroidetes"/>
</dbReference>
<dbReference type="EMBL" id="BDQX01000171">
    <property type="protein sequence ID" value="GBG08495.1"/>
    <property type="molecule type" value="Genomic_DNA"/>
</dbReference>
<dbReference type="GO" id="GO:0005975">
    <property type="term" value="P:carbohydrate metabolic process"/>
    <property type="evidence" value="ECO:0007669"/>
    <property type="project" value="InterPro"/>
</dbReference>
<proteinExistence type="predicted"/>
<comment type="caution">
    <text evidence="3">The sequence shown here is derived from an EMBL/GenBank/DDBJ whole genome shotgun (WGS) entry which is preliminary data.</text>
</comment>
<feature type="domain" description="Alpha-rhamnosidase-like N-terminal" evidence="2">
    <location>
        <begin position="46"/>
        <end position="239"/>
    </location>
</feature>
<evidence type="ECO:0000313" key="4">
    <source>
        <dbReference type="Proteomes" id="UP000245202"/>
    </source>
</evidence>
<protein>
    <submittedName>
        <fullName evidence="3">Alpha-rhamnosidase</fullName>
    </submittedName>
</protein>
<organism evidence="3 4">
    <name type="scientific">Paenibacillus agaridevorans</name>
    <dbReference type="NCBI Taxonomy" id="171404"/>
    <lineage>
        <taxon>Bacteria</taxon>
        <taxon>Bacillati</taxon>
        <taxon>Bacillota</taxon>
        <taxon>Bacilli</taxon>
        <taxon>Bacillales</taxon>
        <taxon>Paenibacillaceae</taxon>
        <taxon>Paenibacillus</taxon>
    </lineage>
</organism>
<name>A0A2R5EQV8_9BACL</name>
<dbReference type="RefSeq" id="WP_181376635.1">
    <property type="nucleotide sequence ID" value="NZ_BDQX01000171.1"/>
</dbReference>
<feature type="domain" description="Alpha-L-rhamnosidase six-hairpin glycosidase" evidence="1">
    <location>
        <begin position="260"/>
        <end position="594"/>
    </location>
</feature>
<reference evidence="3 4" key="1">
    <citation type="submission" date="2017-08" db="EMBL/GenBank/DDBJ databases">
        <title>Substantial Increase in Enzyme Production by Combined Drug-Resistance Mutations in Paenibacillus agaridevorans.</title>
        <authorList>
            <person name="Tanaka Y."/>
            <person name="Funane K."/>
            <person name="Hosaka T."/>
            <person name="Shiwa Y."/>
            <person name="Fujita N."/>
            <person name="Miyazaki T."/>
            <person name="Yoshikawa H."/>
            <person name="Murakami K."/>
            <person name="Kasahara K."/>
            <person name="Inaoka T."/>
            <person name="Hiraga Y."/>
            <person name="Ochi K."/>
        </authorList>
    </citation>
    <scope>NUCLEOTIDE SEQUENCE [LARGE SCALE GENOMIC DNA]</scope>
    <source>
        <strain evidence="3 4">T-3040</strain>
    </source>
</reference>
<dbReference type="InterPro" id="IPR035396">
    <property type="entry name" value="Bac_rhamnosid6H"/>
</dbReference>
<dbReference type="Pfam" id="PF21209">
    <property type="entry name" value="Bac_rhamnosid-like_N"/>
    <property type="match status" value="1"/>
</dbReference>
<gene>
    <name evidence="3" type="ORF">PAT3040_03080</name>
</gene>
<dbReference type="Gene3D" id="2.60.120.260">
    <property type="entry name" value="Galactose-binding domain-like"/>
    <property type="match status" value="2"/>
</dbReference>
<evidence type="ECO:0000313" key="3">
    <source>
        <dbReference type="EMBL" id="GBG08495.1"/>
    </source>
</evidence>
<dbReference type="Gene3D" id="2.60.420.10">
    <property type="entry name" value="Maltose phosphorylase, domain 3"/>
    <property type="match status" value="1"/>
</dbReference>
<dbReference type="AlphaFoldDB" id="A0A2R5EQV8"/>
<dbReference type="InterPro" id="IPR008928">
    <property type="entry name" value="6-hairpin_glycosidase_sf"/>
</dbReference>
<evidence type="ECO:0000259" key="2">
    <source>
        <dbReference type="Pfam" id="PF21209"/>
    </source>
</evidence>
<dbReference type="PANTHER" id="PTHR34987">
    <property type="entry name" value="C, PUTATIVE (AFU_ORTHOLOGUE AFUA_3G02880)-RELATED"/>
    <property type="match status" value="1"/>
</dbReference>
<evidence type="ECO:0000259" key="1">
    <source>
        <dbReference type="Pfam" id="PF17389"/>
    </source>
</evidence>
<dbReference type="Gene3D" id="1.50.10.10">
    <property type="match status" value="1"/>
</dbReference>